<dbReference type="InterPro" id="IPR001375">
    <property type="entry name" value="Peptidase_S9_cat"/>
</dbReference>
<dbReference type="SUPFAM" id="SSF53474">
    <property type="entry name" value="alpha/beta-Hydrolases"/>
    <property type="match status" value="1"/>
</dbReference>
<gene>
    <name evidence="2" type="ORF">GCM10010123_20000</name>
</gene>
<reference evidence="2" key="2">
    <citation type="submission" date="2020-09" db="EMBL/GenBank/DDBJ databases">
        <authorList>
            <person name="Sun Q."/>
            <person name="Ohkuma M."/>
        </authorList>
    </citation>
    <scope>NUCLEOTIDE SEQUENCE</scope>
    <source>
        <strain evidence="2">JCM 3090</strain>
    </source>
</reference>
<evidence type="ECO:0000313" key="3">
    <source>
        <dbReference type="Proteomes" id="UP000649739"/>
    </source>
</evidence>
<dbReference type="InterPro" id="IPR029058">
    <property type="entry name" value="AB_hydrolase_fold"/>
</dbReference>
<organism evidence="2 3">
    <name type="scientific">Pilimelia anulata</name>
    <dbReference type="NCBI Taxonomy" id="53371"/>
    <lineage>
        <taxon>Bacteria</taxon>
        <taxon>Bacillati</taxon>
        <taxon>Actinomycetota</taxon>
        <taxon>Actinomycetes</taxon>
        <taxon>Micromonosporales</taxon>
        <taxon>Micromonosporaceae</taxon>
        <taxon>Pilimelia</taxon>
    </lineage>
</organism>
<dbReference type="SUPFAM" id="SSF82171">
    <property type="entry name" value="DPP6 N-terminal domain-like"/>
    <property type="match status" value="1"/>
</dbReference>
<dbReference type="AlphaFoldDB" id="A0A8J3F9Y4"/>
<dbReference type="GO" id="GO:0006508">
    <property type="term" value="P:proteolysis"/>
    <property type="evidence" value="ECO:0007669"/>
    <property type="project" value="InterPro"/>
</dbReference>
<keyword evidence="3" id="KW-1185">Reference proteome</keyword>
<sequence>MGGEAAVVRAERGRVPAVVSVPGVEVASDLHSYGGGAYAVAGDGALWFTTADRAALYRRGHRELVEMGTGVIGDLVADGNAVLGVREDTGCDALIQVRSDGRTFELMRATAYLSSPTRLGQRIAWLQWDDEHMPWDRCGLWAGQIGPDGNLVDAQLVAGLPEEAAAQPRWAPDGTLYFASDRAGWWNLYRWDGHHVDRVTDTVGEQAVAHWEHGYRTFDLLPDGRIVVITQRGAGQQLEVVSTAGRTEVVPLPYSSIKPYLAVGDGAVGIIAATPVTSPAAVLVNLDNATTTPISTPVDETPDGSVPVHSEPLVIDGICATIYRAGQGDAPLPTIVRAHPGPTYNMQVRVDAHIRYFTSHGFAVVDVDYRGSTGYGRAFRQSLYGHWGRYDVEDCTAVAWWLIEAGYARGDATFIAGASAGGYTALRCVSRNDTPFAGAVASSAIADPQRWTTTVPRFQRAHARALAVGAEPVAADAIARPVLLLHGIRDAVAPIDGVRPLAAALRGRSGEHQLVELDAGHGLTAPAALVTALEAEHAFYRRRLDSPAG</sequence>
<dbReference type="Gene3D" id="2.120.10.30">
    <property type="entry name" value="TolB, C-terminal domain"/>
    <property type="match status" value="1"/>
</dbReference>
<feature type="domain" description="Peptidase S9 prolyl oligopeptidase catalytic" evidence="1">
    <location>
        <begin position="350"/>
        <end position="545"/>
    </location>
</feature>
<reference evidence="2" key="1">
    <citation type="journal article" date="2014" name="Int. J. Syst. Evol. Microbiol.">
        <title>Complete genome sequence of Corynebacterium casei LMG S-19264T (=DSM 44701T), isolated from a smear-ripened cheese.</title>
        <authorList>
            <consortium name="US DOE Joint Genome Institute (JGI-PGF)"/>
            <person name="Walter F."/>
            <person name="Albersmeier A."/>
            <person name="Kalinowski J."/>
            <person name="Ruckert C."/>
        </authorList>
    </citation>
    <scope>NUCLEOTIDE SEQUENCE</scope>
    <source>
        <strain evidence="2">JCM 3090</strain>
    </source>
</reference>
<dbReference type="PANTHER" id="PTHR43056">
    <property type="entry name" value="PEPTIDASE S9 PROLYL OLIGOPEPTIDASE"/>
    <property type="match status" value="1"/>
</dbReference>
<comment type="caution">
    <text evidence="2">The sequence shown here is derived from an EMBL/GenBank/DDBJ whole genome shotgun (WGS) entry which is preliminary data.</text>
</comment>
<dbReference type="InterPro" id="IPR011659">
    <property type="entry name" value="WD40"/>
</dbReference>
<dbReference type="Proteomes" id="UP000649739">
    <property type="component" value="Unassembled WGS sequence"/>
</dbReference>
<proteinExistence type="predicted"/>
<accession>A0A8J3F9Y4</accession>
<dbReference type="GO" id="GO:0008236">
    <property type="term" value="F:serine-type peptidase activity"/>
    <property type="evidence" value="ECO:0007669"/>
    <property type="project" value="InterPro"/>
</dbReference>
<protein>
    <submittedName>
        <fullName evidence="2">Peptidase</fullName>
    </submittedName>
</protein>
<dbReference type="Gene3D" id="3.40.50.1820">
    <property type="entry name" value="alpha/beta hydrolase"/>
    <property type="match status" value="1"/>
</dbReference>
<evidence type="ECO:0000313" key="2">
    <source>
        <dbReference type="EMBL" id="GGJ90185.1"/>
    </source>
</evidence>
<dbReference type="Pfam" id="PF00326">
    <property type="entry name" value="Peptidase_S9"/>
    <property type="match status" value="1"/>
</dbReference>
<dbReference type="InterPro" id="IPR050585">
    <property type="entry name" value="Xaa-Pro_dipeptidyl-ppase/CocE"/>
</dbReference>
<dbReference type="Pfam" id="PF07676">
    <property type="entry name" value="PD40"/>
    <property type="match status" value="1"/>
</dbReference>
<evidence type="ECO:0000259" key="1">
    <source>
        <dbReference type="Pfam" id="PF00326"/>
    </source>
</evidence>
<name>A0A8J3F9Y4_9ACTN</name>
<dbReference type="EMBL" id="BMQB01000003">
    <property type="protein sequence ID" value="GGJ90185.1"/>
    <property type="molecule type" value="Genomic_DNA"/>
</dbReference>
<dbReference type="PANTHER" id="PTHR43056:SF5">
    <property type="entry name" value="PEPTIDASE S9 PROLYL OLIGOPEPTIDASE CATALYTIC DOMAIN-CONTAINING PROTEIN"/>
    <property type="match status" value="1"/>
</dbReference>
<dbReference type="InterPro" id="IPR011042">
    <property type="entry name" value="6-blade_b-propeller_TolB-like"/>
</dbReference>